<dbReference type="InterPro" id="IPR002172">
    <property type="entry name" value="LDrepeatLR_classA_rpt"/>
</dbReference>
<dbReference type="SUPFAM" id="SSF57424">
    <property type="entry name" value="LDL receptor-like module"/>
    <property type="match status" value="1"/>
</dbReference>
<organism evidence="5 6">
    <name type="scientific">Rotaria magnacalcarata</name>
    <dbReference type="NCBI Taxonomy" id="392030"/>
    <lineage>
        <taxon>Eukaryota</taxon>
        <taxon>Metazoa</taxon>
        <taxon>Spiralia</taxon>
        <taxon>Gnathifera</taxon>
        <taxon>Rotifera</taxon>
        <taxon>Eurotatoria</taxon>
        <taxon>Bdelloidea</taxon>
        <taxon>Philodinida</taxon>
        <taxon>Philodinidae</taxon>
        <taxon>Rotaria</taxon>
    </lineage>
</organism>
<keyword evidence="1 2" id="KW-1015">Disulfide bond</keyword>
<dbReference type="PROSITE" id="PS00022">
    <property type="entry name" value="EGF_1"/>
    <property type="match status" value="1"/>
</dbReference>
<feature type="disulfide bond" evidence="2">
    <location>
        <begin position="71"/>
        <end position="80"/>
    </location>
</feature>
<dbReference type="SMART" id="SM00192">
    <property type="entry name" value="LDLa"/>
    <property type="match status" value="1"/>
</dbReference>
<feature type="domain" description="EGF-like" evidence="4">
    <location>
        <begin position="41"/>
        <end position="81"/>
    </location>
</feature>
<feature type="domain" description="EGF-like" evidence="4">
    <location>
        <begin position="220"/>
        <end position="259"/>
    </location>
</feature>
<dbReference type="CDD" id="cd00112">
    <property type="entry name" value="LDLa"/>
    <property type="match status" value="1"/>
</dbReference>
<evidence type="ECO:0000256" key="1">
    <source>
        <dbReference type="ARBA" id="ARBA00023157"/>
    </source>
</evidence>
<keyword evidence="2" id="KW-0245">EGF-like domain</keyword>
<comment type="caution">
    <text evidence="2">Lacks conserved residue(s) required for the propagation of feature annotation.</text>
</comment>
<reference evidence="5" key="1">
    <citation type="submission" date="2021-02" db="EMBL/GenBank/DDBJ databases">
        <authorList>
            <person name="Nowell W R."/>
        </authorList>
    </citation>
    <scope>NUCLEOTIDE SEQUENCE</scope>
</reference>
<dbReference type="Gene3D" id="2.10.25.10">
    <property type="entry name" value="Laminin"/>
    <property type="match status" value="1"/>
</dbReference>
<feature type="disulfide bond" evidence="3">
    <location>
        <begin position="20"/>
        <end position="32"/>
    </location>
</feature>
<feature type="disulfide bond" evidence="2">
    <location>
        <begin position="45"/>
        <end position="55"/>
    </location>
</feature>
<comment type="caution">
    <text evidence="5">The sequence shown here is derived from an EMBL/GenBank/DDBJ whole genome shotgun (WGS) entry which is preliminary data.</text>
</comment>
<evidence type="ECO:0000313" key="6">
    <source>
        <dbReference type="Proteomes" id="UP000681967"/>
    </source>
</evidence>
<evidence type="ECO:0000256" key="3">
    <source>
        <dbReference type="PROSITE-ProRule" id="PRU00124"/>
    </source>
</evidence>
<protein>
    <recommendedName>
        <fullName evidence="4">EGF-like domain-containing protein</fullName>
    </recommendedName>
</protein>
<sequence length="294" mass="34651">FWDLPEHVDEDSSACRQWICPKHEYQCQTGQCIPVDWICDGEWDCSDASDEEAICNEGVTIIKLNQTKCLCPPAYYGRWCEFFTDRISIIAYLDQTTLPKTITNLTLKIKANFFFNDQIIDHHQFIIVPTIERAKKIKHRFCLLYSRSADMLVHKRDWYFYRTDIIDNHPYSVHFDLYTLKKNKNVEEIGSWHYPIYFDYLPSHRLAVVLRFPSRYENRTFNPCSQRSCRQNSTCLPILNQNHSYYCSFKSGYYGKQCDLYEPHCETCCSSNALCRATHGTNPYCICPLDHFGP</sequence>
<dbReference type="PROSITE" id="PS50026">
    <property type="entry name" value="EGF_3"/>
    <property type="match status" value="2"/>
</dbReference>
<dbReference type="PROSITE" id="PS01209">
    <property type="entry name" value="LDLRA_1"/>
    <property type="match status" value="1"/>
</dbReference>
<evidence type="ECO:0000256" key="2">
    <source>
        <dbReference type="PROSITE-ProRule" id="PRU00076"/>
    </source>
</evidence>
<feature type="disulfide bond" evidence="3">
    <location>
        <begin position="27"/>
        <end position="45"/>
    </location>
</feature>
<dbReference type="Gene3D" id="4.10.400.10">
    <property type="entry name" value="Low-density Lipoprotein Receptor"/>
    <property type="match status" value="1"/>
</dbReference>
<evidence type="ECO:0000313" key="5">
    <source>
        <dbReference type="EMBL" id="CAF4101462.1"/>
    </source>
</evidence>
<dbReference type="Pfam" id="PF00057">
    <property type="entry name" value="Ldl_recept_a"/>
    <property type="match status" value="1"/>
</dbReference>
<dbReference type="InterPro" id="IPR000742">
    <property type="entry name" value="EGF"/>
</dbReference>
<dbReference type="InterPro" id="IPR036055">
    <property type="entry name" value="LDL_receptor-like_sf"/>
</dbReference>
<proteinExistence type="predicted"/>
<dbReference type="EMBL" id="CAJOBH010008041">
    <property type="protein sequence ID" value="CAF4101462.1"/>
    <property type="molecule type" value="Genomic_DNA"/>
</dbReference>
<feature type="non-terminal residue" evidence="5">
    <location>
        <position position="294"/>
    </location>
</feature>
<accession>A0A8S2QJA6</accession>
<dbReference type="InterPro" id="IPR023415">
    <property type="entry name" value="LDLR_class-A_CS"/>
</dbReference>
<name>A0A8S2QJA6_9BILA</name>
<evidence type="ECO:0000259" key="4">
    <source>
        <dbReference type="PROSITE" id="PS50026"/>
    </source>
</evidence>
<gene>
    <name evidence="5" type="ORF">BYL167_LOCUS19138</name>
</gene>
<dbReference type="Proteomes" id="UP000681967">
    <property type="component" value="Unassembled WGS sequence"/>
</dbReference>
<dbReference type="PROSITE" id="PS50068">
    <property type="entry name" value="LDLRA_2"/>
    <property type="match status" value="1"/>
</dbReference>
<dbReference type="AlphaFoldDB" id="A0A8S2QJA6"/>